<comment type="function">
    <text evidence="3">Protein-arginine rhamnosyltransferase that catalyzes the transfer of a single rhamnose to elongation factor P (EF-P) on 'Lys-32', a modification required for EF-P-dependent rescue of polyproline stalled ribosomes.</text>
</comment>
<accession>A0A3M3JA02</accession>
<dbReference type="Pfam" id="PF10093">
    <property type="entry name" value="EarP"/>
    <property type="match status" value="1"/>
</dbReference>
<name>A0A3M3JA02_9PSED</name>
<reference evidence="8 9" key="1">
    <citation type="submission" date="2018-08" db="EMBL/GenBank/DDBJ databases">
        <title>Recombination of ecologically and evolutionarily significant loci maintains genetic cohesion in the Pseudomonas syringae species complex.</title>
        <authorList>
            <person name="Dillon M."/>
            <person name="Thakur S."/>
            <person name="Almeida R.N.D."/>
            <person name="Weir B.S."/>
            <person name="Guttman D.S."/>
        </authorList>
    </citation>
    <scope>NUCLEOTIDE SEQUENCE [LARGE SCALE GENOMIC DNA]</scope>
    <source>
        <strain evidence="8 9">ICMP 12341</strain>
    </source>
</reference>
<evidence type="ECO:0000256" key="2">
    <source>
        <dbReference type="ARBA" id="ARBA00022679"/>
    </source>
</evidence>
<dbReference type="Proteomes" id="UP000271468">
    <property type="component" value="Unassembled WGS sequence"/>
</dbReference>
<evidence type="ECO:0000313" key="9">
    <source>
        <dbReference type="Proteomes" id="UP000271468"/>
    </source>
</evidence>
<evidence type="ECO:0000256" key="4">
    <source>
        <dbReference type="ARBA" id="ARBA00024346"/>
    </source>
</evidence>
<evidence type="ECO:0000313" key="8">
    <source>
        <dbReference type="EMBL" id="RMN07654.1"/>
    </source>
</evidence>
<dbReference type="NCBIfam" id="TIGR03837">
    <property type="entry name" value="efp_Arg_rhamno"/>
    <property type="match status" value="1"/>
</dbReference>
<dbReference type="PIRSF" id="PIRSF015557">
    <property type="entry name" value="UCP015557"/>
    <property type="match status" value="1"/>
</dbReference>
<dbReference type="AlphaFoldDB" id="A0A3M3JA02"/>
<evidence type="ECO:0000256" key="3">
    <source>
        <dbReference type="ARBA" id="ARBA00024303"/>
    </source>
</evidence>
<keyword evidence="1" id="KW-0328">Glycosyltransferase</keyword>
<keyword evidence="2" id="KW-0808">Transferase</keyword>
<organism evidence="8 9">
    <name type="scientific">Pseudomonas syringae pv. coriandricola</name>
    <dbReference type="NCBI Taxonomy" id="264453"/>
    <lineage>
        <taxon>Bacteria</taxon>
        <taxon>Pseudomonadati</taxon>
        <taxon>Pseudomonadota</taxon>
        <taxon>Gammaproteobacteria</taxon>
        <taxon>Pseudomonadales</taxon>
        <taxon>Pseudomonadaceae</taxon>
        <taxon>Pseudomonas</taxon>
    </lineage>
</organism>
<dbReference type="GO" id="GO:0106361">
    <property type="term" value="F:protein-arginine rhamnosyltransferase activity"/>
    <property type="evidence" value="ECO:0007669"/>
    <property type="project" value="InterPro"/>
</dbReference>
<evidence type="ECO:0000256" key="1">
    <source>
        <dbReference type="ARBA" id="ARBA00022676"/>
    </source>
</evidence>
<comment type="catalytic activity">
    <reaction evidence="7">
        <text>dTDP-beta-L-rhamnose + L-arginyl-[protein] = N(omega)-(alpha-L-rhamnosyl)-L-arginyl-[protein] + dTDP + H(+)</text>
        <dbReference type="Rhea" id="RHEA:66692"/>
        <dbReference type="Rhea" id="RHEA-COMP:10532"/>
        <dbReference type="Rhea" id="RHEA-COMP:17096"/>
        <dbReference type="ChEBI" id="CHEBI:15378"/>
        <dbReference type="ChEBI" id="CHEBI:29965"/>
        <dbReference type="ChEBI" id="CHEBI:57510"/>
        <dbReference type="ChEBI" id="CHEBI:58369"/>
        <dbReference type="ChEBI" id="CHEBI:167445"/>
    </reaction>
    <physiologicalReaction direction="left-to-right" evidence="7">
        <dbReference type="Rhea" id="RHEA:66693"/>
    </physiologicalReaction>
</comment>
<evidence type="ECO:0000256" key="5">
    <source>
        <dbReference type="ARBA" id="ARBA00024416"/>
    </source>
</evidence>
<gene>
    <name evidence="8" type="ORF">ALQ65_04656</name>
</gene>
<comment type="caution">
    <text evidence="8">The sequence shown here is derived from an EMBL/GenBank/DDBJ whole genome shotgun (WGS) entry which is preliminary data.</text>
</comment>
<dbReference type="InterPro" id="IPR016633">
    <property type="entry name" value="EarP"/>
</dbReference>
<protein>
    <recommendedName>
        <fullName evidence="5">Protein-arginine rhamnosyltransferase</fullName>
    </recommendedName>
    <alternativeName>
        <fullName evidence="6">EF-P arginine rhamnosyltransferase</fullName>
    </alternativeName>
</protein>
<evidence type="ECO:0000256" key="6">
    <source>
        <dbReference type="ARBA" id="ARBA00030025"/>
    </source>
</evidence>
<evidence type="ECO:0000256" key="7">
    <source>
        <dbReference type="ARBA" id="ARBA00048472"/>
    </source>
</evidence>
<comment type="similarity">
    <text evidence="4">Belongs to the glycosyltransferase 104 family.</text>
</comment>
<sequence>MKTLTHVFPGGRLVASGRFERQSAFCHPDSGSRMKASWDIFCSVVDNYGDAGVTWRLARQLVAEHELNVRLWIDDLYAFARLYPDADPQAPQQVHAGVTVCHWPAEWVDTDIPDVVIEAFACRLPPPYVESMLQRSPRPLWLNLDYLSAEDWVSGCHGLPSPQSNGLKKFFFFPGFPETTGGLLREKDLIGRRQAFQQDCAAQQNFLRGLGVEPMAGARLMSVFSYENPGLGSWLSSLASDIRTTHLLVPEGRILGDLQRWLGVEETLKSGALQVRGALTVQVLPFIRQEHYDLLLWSCDFNVVRGEDSFVRALWAARPMLWHIYQQEDDAHLPKLDAFLKLYLDGLSPLAGQALHRFWHSWNAGGDLASDWQVIADHWPEIEKHAERWCLQQASQTDLATTLVQFYGNSL</sequence>
<dbReference type="EMBL" id="RBOV01000359">
    <property type="protein sequence ID" value="RMN07654.1"/>
    <property type="molecule type" value="Genomic_DNA"/>
</dbReference>
<proteinExistence type="inferred from homology"/>